<feature type="signal peptide" evidence="1">
    <location>
        <begin position="1"/>
        <end position="22"/>
    </location>
</feature>
<dbReference type="InterPro" id="IPR038636">
    <property type="entry name" value="Wzi_sf"/>
</dbReference>
<evidence type="ECO:0000313" key="2">
    <source>
        <dbReference type="EMBL" id="MFC0317895.1"/>
    </source>
</evidence>
<organism evidence="2 3">
    <name type="scientific">Olivibacter oleidegradans</name>
    <dbReference type="NCBI Taxonomy" id="760123"/>
    <lineage>
        <taxon>Bacteria</taxon>
        <taxon>Pseudomonadati</taxon>
        <taxon>Bacteroidota</taxon>
        <taxon>Sphingobacteriia</taxon>
        <taxon>Sphingobacteriales</taxon>
        <taxon>Sphingobacteriaceae</taxon>
        <taxon>Olivibacter</taxon>
    </lineage>
</organism>
<sequence length="565" mass="64360">MRTFLYNITFSLLFLSSFYQQAQAQGLPLGTPALDDYYRRLQLLGQVDSTISFNIRPLSAGALGVRDIYWPDSLNGSSHSIVWQKEGQGMVQILPIIWQNQYTSGFPTGYNDGPMIPNVGYQTLFSAGFYAQYKFLSIQFRPEIVYAQNKSYPIFTGGSENAMRVWYDFYNNIDMPTRFGDGSYFRFLPGQSSIRATFDPVSVGFSTENLWWGPGIHNSLLMSNTAPGFPHITVNSSKPIRSNIGSFEGQVIAGGLNASGFAPRQADQPTDFDYLYEPKPDSWRYIGGAIFSYQPKWVPGLSLGVSQSFVVYRDSMGSGLNDYLPFLGPSSKNSAANGPTSREERRNRDRYSSFFLRWALPKGKAEFYAEYGRNEPAWNGRDKMVEMDHSRAYVLGFRKLVPMKGGTEHLQVGFEFTQLDKTRTYKVREYETWYSNSMVRHGYTHLGQILGAGIGPGSNVQSLTISWLKGLKQLGLLLERQEQQTDLFYGLLSYSGDYRRNWVNLSATINGEWDYKNFLFIARMKFMNGLNFNYDIKLKPGGTFWDFIPQDKFNFQGQLGTMYRF</sequence>
<dbReference type="InterPro" id="IPR026950">
    <property type="entry name" value="Caps_assemb_Wzi"/>
</dbReference>
<proteinExistence type="predicted"/>
<evidence type="ECO:0000313" key="3">
    <source>
        <dbReference type="Proteomes" id="UP001589774"/>
    </source>
</evidence>
<keyword evidence="1" id="KW-0732">Signal</keyword>
<reference evidence="2 3" key="1">
    <citation type="submission" date="2024-09" db="EMBL/GenBank/DDBJ databases">
        <authorList>
            <person name="Sun Q."/>
            <person name="Mori K."/>
        </authorList>
    </citation>
    <scope>NUCLEOTIDE SEQUENCE [LARGE SCALE GENOMIC DNA]</scope>
    <source>
        <strain evidence="2 3">CCM 7765</strain>
    </source>
</reference>
<dbReference type="RefSeq" id="WP_130854364.1">
    <property type="nucleotide sequence ID" value="NZ_JBHLWO010000001.1"/>
</dbReference>
<dbReference type="Proteomes" id="UP001589774">
    <property type="component" value="Unassembled WGS sequence"/>
</dbReference>
<name>A0ABV6HGA7_9SPHI</name>
<feature type="chain" id="PRO_5045376348" evidence="1">
    <location>
        <begin position="23"/>
        <end position="565"/>
    </location>
</feature>
<protein>
    <submittedName>
        <fullName evidence="2">Capsule assembly Wzi family protein</fullName>
    </submittedName>
</protein>
<keyword evidence="3" id="KW-1185">Reference proteome</keyword>
<comment type="caution">
    <text evidence="2">The sequence shown here is derived from an EMBL/GenBank/DDBJ whole genome shotgun (WGS) entry which is preliminary data.</text>
</comment>
<dbReference type="Pfam" id="PF14052">
    <property type="entry name" value="Caps_assemb_Wzi"/>
    <property type="match status" value="1"/>
</dbReference>
<evidence type="ECO:0000256" key="1">
    <source>
        <dbReference type="SAM" id="SignalP"/>
    </source>
</evidence>
<dbReference type="Gene3D" id="2.40.160.130">
    <property type="entry name" value="Capsule assembly protein Wzi"/>
    <property type="match status" value="1"/>
</dbReference>
<accession>A0ABV6HGA7</accession>
<gene>
    <name evidence="2" type="ORF">ACFFI0_06225</name>
</gene>
<dbReference type="EMBL" id="JBHLWO010000001">
    <property type="protein sequence ID" value="MFC0317895.1"/>
    <property type="molecule type" value="Genomic_DNA"/>
</dbReference>